<dbReference type="InterPro" id="IPR027417">
    <property type="entry name" value="P-loop_NTPase"/>
</dbReference>
<protein>
    <recommendedName>
        <fullName evidence="2">DNA repair protein RecN</fullName>
    </recommendedName>
    <alternativeName>
        <fullName evidence="7">Recombination protein N</fullName>
    </alternativeName>
</protein>
<evidence type="ECO:0000256" key="7">
    <source>
        <dbReference type="ARBA" id="ARBA00033408"/>
    </source>
</evidence>
<dbReference type="SUPFAM" id="SSF52540">
    <property type="entry name" value="P-loop containing nucleoside triphosphate hydrolases"/>
    <property type="match status" value="1"/>
</dbReference>
<dbReference type="RefSeq" id="WP_081328464.1">
    <property type="nucleotide sequence ID" value="NZ_CP017019.1"/>
</dbReference>
<evidence type="ECO:0000256" key="1">
    <source>
        <dbReference type="ARBA" id="ARBA00009441"/>
    </source>
</evidence>
<dbReference type="Proteomes" id="UP000322283">
    <property type="component" value="Unassembled WGS sequence"/>
</dbReference>
<keyword evidence="3" id="KW-0547">Nucleotide-binding</keyword>
<evidence type="ECO:0000256" key="5">
    <source>
        <dbReference type="ARBA" id="ARBA00022840"/>
    </source>
</evidence>
<proteinExistence type="inferred from homology"/>
<evidence type="ECO:0000256" key="3">
    <source>
        <dbReference type="ARBA" id="ARBA00022741"/>
    </source>
</evidence>
<dbReference type="InterPro" id="IPR004604">
    <property type="entry name" value="DNA_recomb/repair_RecN"/>
</dbReference>
<name>A0AAC9HFZ7_NEOTH</name>
<keyword evidence="12" id="KW-1185">Reference proteome</keyword>
<gene>
    <name evidence="9" type="ORF">Maut_00573</name>
    <name evidence="10" type="ORF">MTAT_26610</name>
</gene>
<reference evidence="9 11" key="1">
    <citation type="submission" date="2016-08" db="EMBL/GenBank/DDBJ databases">
        <title>Moorella thermoacetica DSM 103132.</title>
        <authorList>
            <person name="Jendresen C.B."/>
            <person name="Redl S.M."/>
            <person name="Jensen T.O."/>
            <person name="Nielsen A.T."/>
        </authorList>
    </citation>
    <scope>NUCLEOTIDE SEQUENCE [LARGE SCALE GENOMIC DNA]</scope>
    <source>
        <strain evidence="9 11">DSM 103132</strain>
    </source>
</reference>
<evidence type="ECO:0000256" key="6">
    <source>
        <dbReference type="ARBA" id="ARBA00023204"/>
    </source>
</evidence>
<dbReference type="PANTHER" id="PTHR11059:SF0">
    <property type="entry name" value="DNA REPAIR PROTEIN RECN"/>
    <property type="match status" value="1"/>
</dbReference>
<dbReference type="GO" id="GO:0006310">
    <property type="term" value="P:DNA recombination"/>
    <property type="evidence" value="ECO:0007669"/>
    <property type="project" value="InterPro"/>
</dbReference>
<dbReference type="Gene3D" id="3.40.50.300">
    <property type="entry name" value="P-loop containing nucleotide triphosphate hydrolases"/>
    <property type="match status" value="1"/>
</dbReference>
<keyword evidence="6" id="KW-0234">DNA repair</keyword>
<evidence type="ECO:0000256" key="4">
    <source>
        <dbReference type="ARBA" id="ARBA00022763"/>
    </source>
</evidence>
<organism evidence="9 11">
    <name type="scientific">Neomoorella thermoacetica</name>
    <name type="common">Clostridium thermoaceticum</name>
    <dbReference type="NCBI Taxonomy" id="1525"/>
    <lineage>
        <taxon>Bacteria</taxon>
        <taxon>Bacillati</taxon>
        <taxon>Bacillota</taxon>
        <taxon>Clostridia</taxon>
        <taxon>Neomoorellales</taxon>
        <taxon>Neomoorellaceae</taxon>
        <taxon>Neomoorella</taxon>
    </lineage>
</organism>
<dbReference type="PANTHER" id="PTHR11059">
    <property type="entry name" value="DNA REPAIR PROTEIN RECN"/>
    <property type="match status" value="1"/>
</dbReference>
<dbReference type="EMBL" id="CP017019">
    <property type="protein sequence ID" value="AOQ23036.1"/>
    <property type="molecule type" value="Genomic_DNA"/>
</dbReference>
<dbReference type="AlphaFoldDB" id="A0AAC9HFZ7"/>
<keyword evidence="5" id="KW-0067">ATP-binding</keyword>
<evidence type="ECO:0000313" key="12">
    <source>
        <dbReference type="Proteomes" id="UP000322283"/>
    </source>
</evidence>
<dbReference type="Proteomes" id="UP000094598">
    <property type="component" value="Chromosome"/>
</dbReference>
<accession>A0AAC9HFZ7</accession>
<comment type="similarity">
    <text evidence="1">Belongs to the RecN family.</text>
</comment>
<evidence type="ECO:0000313" key="11">
    <source>
        <dbReference type="Proteomes" id="UP000094598"/>
    </source>
</evidence>
<sequence>MLDDVARLLEAVRAEYERRRGRRDQLLELKAEREARLQETRRKAETVEAAARVFYAASAAARENARARLERAVTSALRAVFGPGVSFAVEVGDRRGRPEAEFYVVSDYGGDTLKTPVLDARGGGVVDVASLALRAAVAAAVTPPGTPVVLDEPGKHLSEGYSRALGQLLKAIADETGRQFIVVTHDPRVAEAADRTFRVDIESGVSRVRVV</sequence>
<evidence type="ECO:0000313" key="10">
    <source>
        <dbReference type="EMBL" id="TYL08997.1"/>
    </source>
</evidence>
<evidence type="ECO:0000313" key="9">
    <source>
        <dbReference type="EMBL" id="AOQ23036.1"/>
    </source>
</evidence>
<keyword evidence="4" id="KW-0227">DNA damage</keyword>
<evidence type="ECO:0000256" key="2">
    <source>
        <dbReference type="ARBA" id="ARBA00021315"/>
    </source>
</evidence>
<dbReference type="EMBL" id="VCDX01000013">
    <property type="protein sequence ID" value="TYL08997.1"/>
    <property type="molecule type" value="Genomic_DNA"/>
</dbReference>
<feature type="coiled-coil region" evidence="8">
    <location>
        <begin position="23"/>
        <end position="50"/>
    </location>
</feature>
<dbReference type="GO" id="GO:0006281">
    <property type="term" value="P:DNA repair"/>
    <property type="evidence" value="ECO:0007669"/>
    <property type="project" value="UniProtKB-KW"/>
</dbReference>
<dbReference type="GO" id="GO:0005524">
    <property type="term" value="F:ATP binding"/>
    <property type="evidence" value="ECO:0007669"/>
    <property type="project" value="UniProtKB-KW"/>
</dbReference>
<keyword evidence="8" id="KW-0175">Coiled coil</keyword>
<reference evidence="10 12" key="2">
    <citation type="submission" date="2019-05" db="EMBL/GenBank/DDBJ databases">
        <title>Genome sequence of Moorella thermoacetica ATCC 33924.</title>
        <authorList>
            <person name="Poehlein A."/>
            <person name="Bengelsdorf F.R."/>
            <person name="Duerre P."/>
            <person name="Daniel R."/>
        </authorList>
    </citation>
    <scope>NUCLEOTIDE SEQUENCE [LARGE SCALE GENOMIC DNA]</scope>
    <source>
        <strain evidence="10 12">ATCC 33924</strain>
    </source>
</reference>
<evidence type="ECO:0000256" key="8">
    <source>
        <dbReference type="SAM" id="Coils"/>
    </source>
</evidence>